<gene>
    <name evidence="1" type="ORF">VNI00_016531</name>
</gene>
<evidence type="ECO:0000313" key="1">
    <source>
        <dbReference type="EMBL" id="KAK7024153.1"/>
    </source>
</evidence>
<dbReference type="EMBL" id="JAYKXP010000131">
    <property type="protein sequence ID" value="KAK7024153.1"/>
    <property type="molecule type" value="Genomic_DNA"/>
</dbReference>
<comment type="caution">
    <text evidence="1">The sequence shown here is derived from an EMBL/GenBank/DDBJ whole genome shotgun (WGS) entry which is preliminary data.</text>
</comment>
<reference evidence="1 2" key="1">
    <citation type="submission" date="2024-01" db="EMBL/GenBank/DDBJ databases">
        <title>A draft genome for a cacao thread blight-causing isolate of Paramarasmius palmivorus.</title>
        <authorList>
            <person name="Baruah I.K."/>
            <person name="Bukari Y."/>
            <person name="Amoako-Attah I."/>
            <person name="Meinhardt L.W."/>
            <person name="Bailey B.A."/>
            <person name="Cohen S.P."/>
        </authorList>
    </citation>
    <scope>NUCLEOTIDE SEQUENCE [LARGE SCALE GENOMIC DNA]</scope>
    <source>
        <strain evidence="1 2">GH-12</strain>
    </source>
</reference>
<feature type="non-terminal residue" evidence="1">
    <location>
        <position position="1"/>
    </location>
</feature>
<accession>A0AAW0BDK8</accession>
<evidence type="ECO:0000313" key="2">
    <source>
        <dbReference type="Proteomes" id="UP001383192"/>
    </source>
</evidence>
<sequence length="61" mass="6888">TRYTREESSKERLVLISQQNLGCHSALLRDTILGGPVAASWFKGFTGKEAVEFGQDINQFW</sequence>
<dbReference type="AlphaFoldDB" id="A0AAW0BDK8"/>
<proteinExistence type="predicted"/>
<protein>
    <submittedName>
        <fullName evidence="1">Uncharacterized protein</fullName>
    </submittedName>
</protein>
<organism evidence="1 2">
    <name type="scientific">Paramarasmius palmivorus</name>
    <dbReference type="NCBI Taxonomy" id="297713"/>
    <lineage>
        <taxon>Eukaryota</taxon>
        <taxon>Fungi</taxon>
        <taxon>Dikarya</taxon>
        <taxon>Basidiomycota</taxon>
        <taxon>Agaricomycotina</taxon>
        <taxon>Agaricomycetes</taxon>
        <taxon>Agaricomycetidae</taxon>
        <taxon>Agaricales</taxon>
        <taxon>Marasmiineae</taxon>
        <taxon>Marasmiaceae</taxon>
        <taxon>Paramarasmius</taxon>
    </lineage>
</organism>
<keyword evidence="2" id="KW-1185">Reference proteome</keyword>
<name>A0AAW0BDK8_9AGAR</name>
<dbReference type="Proteomes" id="UP001383192">
    <property type="component" value="Unassembled WGS sequence"/>
</dbReference>